<reference evidence="2" key="1">
    <citation type="submission" date="2025-08" db="UniProtKB">
        <authorList>
            <consortium name="Ensembl"/>
        </authorList>
    </citation>
    <scope>IDENTIFICATION</scope>
</reference>
<name>A0A8C7BIV2_NEOVI</name>
<organism evidence="2 3">
    <name type="scientific">Neovison vison</name>
    <name type="common">American mink</name>
    <name type="synonym">Mustela vison</name>
    <dbReference type="NCBI Taxonomy" id="452646"/>
    <lineage>
        <taxon>Eukaryota</taxon>
        <taxon>Metazoa</taxon>
        <taxon>Chordata</taxon>
        <taxon>Craniata</taxon>
        <taxon>Vertebrata</taxon>
        <taxon>Euteleostomi</taxon>
        <taxon>Mammalia</taxon>
        <taxon>Eutheria</taxon>
        <taxon>Laurasiatheria</taxon>
        <taxon>Carnivora</taxon>
        <taxon>Caniformia</taxon>
        <taxon>Musteloidea</taxon>
        <taxon>Mustelidae</taxon>
        <taxon>Mustelinae</taxon>
        <taxon>Neogale</taxon>
    </lineage>
</organism>
<keyword evidence="3" id="KW-1185">Reference proteome</keyword>
<keyword evidence="1" id="KW-0472">Membrane</keyword>
<evidence type="ECO:0000313" key="2">
    <source>
        <dbReference type="Ensembl" id="ENSNVIP00000018360.1"/>
    </source>
</evidence>
<protein>
    <submittedName>
        <fullName evidence="2">Uncharacterized protein</fullName>
    </submittedName>
</protein>
<evidence type="ECO:0000256" key="1">
    <source>
        <dbReference type="SAM" id="Phobius"/>
    </source>
</evidence>
<dbReference type="Ensembl" id="ENSNVIT00000021419.1">
    <property type="protein sequence ID" value="ENSNVIP00000018360.1"/>
    <property type="gene ID" value="ENSNVIG00000014388.1"/>
</dbReference>
<sequence>MHAGVWKKSNFQSTPAVLHFRGDSVMVPLKVDAAFLPFKQYLSSLLFAVLITDGLLGIIFFRGSFLYTSYSVL</sequence>
<dbReference type="GeneTree" id="ENSGT00910000147628"/>
<reference evidence="2" key="2">
    <citation type="submission" date="2025-09" db="UniProtKB">
        <authorList>
            <consortium name="Ensembl"/>
        </authorList>
    </citation>
    <scope>IDENTIFICATION</scope>
</reference>
<keyword evidence="1" id="KW-0812">Transmembrane</keyword>
<feature type="transmembrane region" description="Helical" evidence="1">
    <location>
        <begin position="41"/>
        <end position="61"/>
    </location>
</feature>
<dbReference type="AlphaFoldDB" id="A0A8C7BIV2"/>
<keyword evidence="1" id="KW-1133">Transmembrane helix</keyword>
<proteinExistence type="predicted"/>
<dbReference type="Proteomes" id="UP000694425">
    <property type="component" value="Unplaced"/>
</dbReference>
<accession>A0A8C7BIV2</accession>
<evidence type="ECO:0000313" key="3">
    <source>
        <dbReference type="Proteomes" id="UP000694425"/>
    </source>
</evidence>